<feature type="domain" description="Plasmid segregation protein ParM/StbA N-terminal" evidence="1">
    <location>
        <begin position="22"/>
        <end position="183"/>
    </location>
</feature>
<dbReference type="SUPFAM" id="SSF53067">
    <property type="entry name" value="Actin-like ATPase domain"/>
    <property type="match status" value="2"/>
</dbReference>
<reference evidence="5" key="2">
    <citation type="journal article" date="2018" name="Genome Biol.">
        <title>SKESA: strategic k-mer extension for scrupulous assemblies.</title>
        <authorList>
            <person name="Souvorov A."/>
            <person name="Agarwala R."/>
            <person name="Lipman D.J."/>
        </authorList>
    </citation>
    <scope>NUCLEOTIDE SEQUENCE</scope>
    <source>
        <strain evidence="5">Salmonella enterica</strain>
    </source>
</reference>
<name>A0A077W1W5_SALTM</name>
<dbReference type="CDD" id="cd24022">
    <property type="entry name" value="ASKHA_NBD_ParM_R1-like"/>
    <property type="match status" value="1"/>
</dbReference>
<evidence type="ECO:0000313" key="5">
    <source>
        <dbReference type="EMBL" id="HAB3533235.1"/>
    </source>
</evidence>
<proteinExistence type="predicted"/>
<reference evidence="5" key="4">
    <citation type="submission" date="2019-06" db="EMBL/GenBank/DDBJ databases">
        <authorList>
            <consortium name="NCBI Pathogen Detection Project"/>
        </authorList>
    </citation>
    <scope>NUCLEOTIDE SEQUENCE</scope>
    <source>
        <strain evidence="5">Salmonella enterica</strain>
    </source>
</reference>
<dbReference type="AlphaFoldDB" id="A0A077W1W5"/>
<protein>
    <submittedName>
        <fullName evidence="3">ParM</fullName>
    </submittedName>
    <submittedName>
        <fullName evidence="4">StbA family protein</fullName>
    </submittedName>
</protein>
<evidence type="ECO:0000259" key="1">
    <source>
        <dbReference type="Pfam" id="PF06406"/>
    </source>
</evidence>
<dbReference type="EMBL" id="KX810825">
    <property type="protein sequence ID" value="APA22735.1"/>
    <property type="molecule type" value="Genomic_DNA"/>
</dbReference>
<geneLocation type="plasmid" evidence="3">
    <name>pIMP4-SEM1</name>
</geneLocation>
<evidence type="ECO:0000313" key="3">
    <source>
        <dbReference type="EMBL" id="APA22735.1"/>
    </source>
</evidence>
<evidence type="ECO:0000313" key="4">
    <source>
        <dbReference type="EMBL" id="ECA5343807.1"/>
    </source>
</evidence>
<dbReference type="EMBL" id="DAAGLI010000057">
    <property type="protein sequence ID" value="HAB3533235.1"/>
    <property type="molecule type" value="Genomic_DNA"/>
</dbReference>
<dbReference type="InterPro" id="IPR009440">
    <property type="entry name" value="ParM/StbA_N"/>
</dbReference>
<reference evidence="4" key="3">
    <citation type="submission" date="2018-12" db="EMBL/GenBank/DDBJ databases">
        <authorList>
            <person name="Ashton P.M."/>
            <person name="Dallman T."/>
            <person name="Nair S."/>
            <person name="De Pinna E."/>
            <person name="Peters T."/>
            <person name="Grant K."/>
        </authorList>
    </citation>
    <scope>NUCLEOTIDE SEQUENCE</scope>
    <source>
        <strain evidence="4">582921</strain>
    </source>
</reference>
<dbReference type="InterPro" id="IPR043129">
    <property type="entry name" value="ATPase_NBD"/>
</dbReference>
<reference evidence="3" key="1">
    <citation type="journal article" date="2016" name="Sci. Rep.">
        <title>Isolation and plasmid characterization of carbapenemase (IMP-4) producing Salmonella enterica Typhimurium from cats.</title>
        <authorList>
            <person name="Abraham S."/>
            <person name="O'Dea M."/>
            <person name="Trott D.J."/>
            <person name="Abraham R.J."/>
            <person name="Hughes D."/>
            <person name="Pang S."/>
            <person name="McKew G."/>
            <person name="Cheong E.Y."/>
            <person name="Merlino J."/>
            <person name="Saputra S."/>
            <person name="Malik R."/>
            <person name="Gottlieb T."/>
        </authorList>
    </citation>
    <scope>NUCLEOTIDE SEQUENCE</scope>
    <source>
        <strain evidence="3">MU1</strain>
        <plasmid evidence="3">pIMP4-SEM1</plasmid>
    </source>
</reference>
<dbReference type="RefSeq" id="WP_000818954.1">
    <property type="nucleotide sequence ID" value="NC_024983.1"/>
</dbReference>
<gene>
    <name evidence="4" type="ORF">ELS01_25880</name>
    <name evidence="5" type="ORF">GJE27_26085</name>
</gene>
<dbReference type="Pfam" id="PF21523">
    <property type="entry name" value="ParM_N"/>
    <property type="match status" value="1"/>
</dbReference>
<organism evidence="4">
    <name type="scientific">Salmonella typhimurium</name>
    <dbReference type="NCBI Taxonomy" id="90371"/>
    <lineage>
        <taxon>Bacteria</taxon>
        <taxon>Pseudomonadati</taxon>
        <taxon>Pseudomonadota</taxon>
        <taxon>Gammaproteobacteria</taxon>
        <taxon>Enterobacterales</taxon>
        <taxon>Enterobacteriaceae</taxon>
        <taxon>Salmonella</taxon>
    </lineage>
</organism>
<dbReference type="InterPro" id="IPR048345">
    <property type="entry name" value="ParM_C"/>
</dbReference>
<dbReference type="Pfam" id="PF06406">
    <property type="entry name" value="StbA_N"/>
    <property type="match status" value="1"/>
</dbReference>
<feature type="domain" description="Plasmid segregation protein ParM C-terminal" evidence="2">
    <location>
        <begin position="187"/>
        <end position="340"/>
    </location>
</feature>
<dbReference type="EMBL" id="AAHUQY010000050">
    <property type="protein sequence ID" value="ECA5343807.1"/>
    <property type="molecule type" value="Genomic_DNA"/>
</dbReference>
<evidence type="ECO:0000259" key="2">
    <source>
        <dbReference type="Pfam" id="PF21523"/>
    </source>
</evidence>
<dbReference type="Gene3D" id="3.30.420.40">
    <property type="match status" value="2"/>
</dbReference>
<sequence>MAELLKSESPVSPSVQDITEALKIVVDDGSKAAKLVCLNERNELVPLLTQNSFVPDFRVRHEGLNPFNYLIDGLERFSHHSESSNSLESTDVSHQYDEISRLNVHHALHASGLVPQDVHLFVTLPLSQFYTALGETNIENIQRKKDNLMKPVERYLDGKRYSFNVLSVTVFPESLPAVTRADEIEDIASFESSLVIDLGGTTLDVASITGQLEQISKVKGFDRIGCSIVYDEISRYLESEKLNTSNAYIHHLVDNRHDKSALKVAEDKRDGVFDAVNSAVQKLQSKVIRAVTQVEERPHNVFLVGGGSYLIETAIRKHFETAKVIMVDNPQFALSLAIADTIYSE</sequence>
<keyword evidence="3" id="KW-0614">Plasmid</keyword>
<dbReference type="InterPro" id="IPR056367">
    <property type="entry name" value="ASKHA_NBD_ParM_R1-like"/>
</dbReference>
<accession>A0A077W1W5</accession>